<organism evidence="1 2">
    <name type="scientific">Flagellimonas hymeniacidonis</name>
    <dbReference type="NCBI Taxonomy" id="2603628"/>
    <lineage>
        <taxon>Bacteria</taxon>
        <taxon>Pseudomonadati</taxon>
        <taxon>Bacteroidota</taxon>
        <taxon>Flavobacteriia</taxon>
        <taxon>Flavobacteriales</taxon>
        <taxon>Flavobacteriaceae</taxon>
        <taxon>Flagellimonas</taxon>
    </lineage>
</organism>
<dbReference type="InterPro" id="IPR008993">
    <property type="entry name" value="TIMP-like_OB-fold"/>
</dbReference>
<proteinExistence type="predicted"/>
<dbReference type="EMBL" id="VRUR01000001">
    <property type="protein sequence ID" value="TXN37677.1"/>
    <property type="molecule type" value="Genomic_DNA"/>
</dbReference>
<reference evidence="1 2" key="1">
    <citation type="submission" date="2019-08" db="EMBL/GenBank/DDBJ databases">
        <title>Professor.</title>
        <authorList>
            <person name="Park J.S."/>
        </authorList>
    </citation>
    <scope>NUCLEOTIDE SEQUENCE [LARGE SCALE GENOMIC DNA]</scope>
    <source>
        <strain evidence="1 2">176CP5-101</strain>
    </source>
</reference>
<dbReference type="Proteomes" id="UP000321456">
    <property type="component" value="Unassembled WGS sequence"/>
</dbReference>
<dbReference type="RefSeq" id="WP_147741828.1">
    <property type="nucleotide sequence ID" value="NZ_VRUR01000001.1"/>
</dbReference>
<keyword evidence="2" id="KW-1185">Reference proteome</keyword>
<protein>
    <recommendedName>
        <fullName evidence="3">Tissue inhibitor of metalloproteinase</fullName>
    </recommendedName>
</protein>
<dbReference type="Gene3D" id="2.40.50.120">
    <property type="match status" value="1"/>
</dbReference>
<dbReference type="AlphaFoldDB" id="A0A5C8V7N3"/>
<evidence type="ECO:0008006" key="3">
    <source>
        <dbReference type="Google" id="ProtNLM"/>
    </source>
</evidence>
<comment type="caution">
    <text evidence="1">The sequence shown here is derived from an EMBL/GenBank/DDBJ whole genome shotgun (WGS) entry which is preliminary data.</text>
</comment>
<evidence type="ECO:0000313" key="2">
    <source>
        <dbReference type="Proteomes" id="UP000321456"/>
    </source>
</evidence>
<sequence length="172" mass="19759">MKNLIWTFILSFFFVQIGIACDCGFKNLEDLQKQEIENSECIFIGEIIEVNNDLTYKIKVVESLDGGDLQENIYIGKNWKSCQPYVEGKGTWLVYGGMENGFLKMNICGLSRAFDKPVAPPSKSENGIIESTKQMTEEELYAQFWKEQRIDLANEIAVLRRRRDGKLKKASR</sequence>
<evidence type="ECO:0000313" key="1">
    <source>
        <dbReference type="EMBL" id="TXN37677.1"/>
    </source>
</evidence>
<gene>
    <name evidence="1" type="ORF">FVB32_05155</name>
</gene>
<accession>A0A5C8V7N3</accession>
<dbReference type="PROSITE" id="PS51257">
    <property type="entry name" value="PROKAR_LIPOPROTEIN"/>
    <property type="match status" value="1"/>
</dbReference>
<name>A0A5C8V7N3_9FLAO</name>